<feature type="compositionally biased region" description="Polar residues" evidence="1">
    <location>
        <begin position="18"/>
        <end position="30"/>
    </location>
</feature>
<organism evidence="2 3">
    <name type="scientific">Georgfuchsia toluolica</name>
    <dbReference type="NCBI Taxonomy" id="424218"/>
    <lineage>
        <taxon>Bacteria</taxon>
        <taxon>Pseudomonadati</taxon>
        <taxon>Pseudomonadota</taxon>
        <taxon>Betaproteobacteria</taxon>
        <taxon>Nitrosomonadales</taxon>
        <taxon>Sterolibacteriaceae</taxon>
        <taxon>Georgfuchsia</taxon>
    </lineage>
</organism>
<keyword evidence="3" id="KW-1185">Reference proteome</keyword>
<sequence>MGGDIDQNQRGGVDMILTNGNQASSASEGSADQDRAAVAKCGNNALEILNHGILTIISVGRPVRIAVTPRIKATTKYPAAPSSLPGTLHA</sequence>
<evidence type="ECO:0000313" key="2">
    <source>
        <dbReference type="EMBL" id="CAG4885181.1"/>
    </source>
</evidence>
<proteinExistence type="predicted"/>
<gene>
    <name evidence="2" type="ORF">GTOL_13064</name>
</gene>
<evidence type="ECO:0000313" key="3">
    <source>
        <dbReference type="Proteomes" id="UP000742786"/>
    </source>
</evidence>
<dbReference type="Proteomes" id="UP000742786">
    <property type="component" value="Unassembled WGS sequence"/>
</dbReference>
<dbReference type="AlphaFoldDB" id="A0A916J6L1"/>
<feature type="region of interest" description="Disordered" evidence="1">
    <location>
        <begin position="1"/>
        <end position="33"/>
    </location>
</feature>
<reference evidence="2" key="1">
    <citation type="submission" date="2021-04" db="EMBL/GenBank/DDBJ databases">
        <authorList>
            <person name="Hornung B."/>
        </authorList>
    </citation>
    <scope>NUCLEOTIDE SEQUENCE</scope>
    <source>
        <strain evidence="2">G5G6</strain>
    </source>
</reference>
<comment type="caution">
    <text evidence="2">The sequence shown here is derived from an EMBL/GenBank/DDBJ whole genome shotgun (WGS) entry which is preliminary data.</text>
</comment>
<accession>A0A916J6L1</accession>
<evidence type="ECO:0000256" key="1">
    <source>
        <dbReference type="SAM" id="MobiDB-lite"/>
    </source>
</evidence>
<name>A0A916J6L1_9PROT</name>
<protein>
    <submittedName>
        <fullName evidence="2">Uncharacterized protein</fullName>
    </submittedName>
</protein>
<dbReference type="EMBL" id="CAJQUM010000001">
    <property type="protein sequence ID" value="CAG4885181.1"/>
    <property type="molecule type" value="Genomic_DNA"/>
</dbReference>
<feature type="compositionally biased region" description="Polar residues" evidence="1">
    <location>
        <begin position="1"/>
        <end position="10"/>
    </location>
</feature>